<dbReference type="Gene3D" id="3.40.50.1820">
    <property type="entry name" value="alpha/beta hydrolase"/>
    <property type="match status" value="1"/>
</dbReference>
<proteinExistence type="predicted"/>
<dbReference type="OrthoDB" id="9788260at2"/>
<dbReference type="EMBL" id="FOCO01000014">
    <property type="protein sequence ID" value="SEN44846.1"/>
    <property type="molecule type" value="Genomic_DNA"/>
</dbReference>
<evidence type="ECO:0000259" key="1">
    <source>
        <dbReference type="Pfam" id="PF12146"/>
    </source>
</evidence>
<keyword evidence="3" id="KW-1185">Reference proteome</keyword>
<reference evidence="2 3" key="1">
    <citation type="submission" date="2016-10" db="EMBL/GenBank/DDBJ databases">
        <authorList>
            <person name="de Groot N.N."/>
        </authorList>
    </citation>
    <scope>NUCLEOTIDE SEQUENCE [LARGE SCALE GENOMIC DNA]</scope>
    <source>
        <strain evidence="2 3">CGMCC 1.10836</strain>
    </source>
</reference>
<dbReference type="InterPro" id="IPR051044">
    <property type="entry name" value="MAG_DAG_Lipase"/>
</dbReference>
<organism evidence="2 3">
    <name type="scientific">Pseudorhodobacter antarcticus</name>
    <dbReference type="NCBI Taxonomy" id="1077947"/>
    <lineage>
        <taxon>Bacteria</taxon>
        <taxon>Pseudomonadati</taxon>
        <taxon>Pseudomonadota</taxon>
        <taxon>Alphaproteobacteria</taxon>
        <taxon>Rhodobacterales</taxon>
        <taxon>Paracoccaceae</taxon>
        <taxon>Pseudorhodobacter</taxon>
    </lineage>
</organism>
<dbReference type="PANTHER" id="PTHR11614">
    <property type="entry name" value="PHOSPHOLIPASE-RELATED"/>
    <property type="match status" value="1"/>
</dbReference>
<protein>
    <submittedName>
        <fullName evidence="2">Lysophospholipase</fullName>
    </submittedName>
</protein>
<dbReference type="SUPFAM" id="SSF53474">
    <property type="entry name" value="alpha/beta-Hydrolases"/>
    <property type="match status" value="1"/>
</dbReference>
<accession>A0A1H8GLH5</accession>
<dbReference type="AlphaFoldDB" id="A0A1H8GLH5"/>
<dbReference type="Pfam" id="PF12146">
    <property type="entry name" value="Hydrolase_4"/>
    <property type="match status" value="1"/>
</dbReference>
<dbReference type="Proteomes" id="UP000183002">
    <property type="component" value="Unassembled WGS sequence"/>
</dbReference>
<sequence>MTENAPLFNDLATGPEGGRAFWVTARDGLRLRLAIWPAGPRGSVLILPGRTEFVEKYGRAARDFAARGYGVITLDWRGQGLADRPVGKPMLGDVEDFLFYQWDLQAVLEKLDELGIAPPQHLVSHSMGGCIALRALVAGLAVKAAVFSAPMWDIEFGHFAGIVRGVARGGTALGLGPRFAPGTSDETYVLGQKFAGNLLTRDAETYGWLQAQARARPELNLGGPSLQWLDAALRECRDLARLPSPDVPALCVLGGAERIVAPAAIHARMARWPGGTLEVIPNAEHEVMMEIPASRTRFFDGAAALFAAHP</sequence>
<dbReference type="RefSeq" id="WP_050520892.1">
    <property type="nucleotide sequence ID" value="NZ_FOCO01000014.1"/>
</dbReference>
<evidence type="ECO:0000313" key="2">
    <source>
        <dbReference type="EMBL" id="SEN44846.1"/>
    </source>
</evidence>
<feature type="domain" description="Serine aminopeptidase S33" evidence="1">
    <location>
        <begin position="40"/>
        <end position="290"/>
    </location>
</feature>
<dbReference type="InterPro" id="IPR022742">
    <property type="entry name" value="Hydrolase_4"/>
</dbReference>
<dbReference type="InterPro" id="IPR029058">
    <property type="entry name" value="AB_hydrolase_fold"/>
</dbReference>
<dbReference type="STRING" id="1077947.SAMN05216227_101451"/>
<evidence type="ECO:0000313" key="3">
    <source>
        <dbReference type="Proteomes" id="UP000183002"/>
    </source>
</evidence>
<name>A0A1H8GLH5_9RHOB</name>
<gene>
    <name evidence="2" type="ORF">SAMN05216227_101451</name>
</gene>